<evidence type="ECO:0000313" key="2">
    <source>
        <dbReference type="Proteomes" id="UP001057561"/>
    </source>
</evidence>
<proteinExistence type="predicted"/>
<dbReference type="EMBL" id="CP099464">
    <property type="protein sequence ID" value="UUO13327.1"/>
    <property type="molecule type" value="Genomic_DNA"/>
</dbReference>
<reference evidence="1" key="1">
    <citation type="submission" date="2022-06" db="EMBL/GenBank/DDBJ databases">
        <title>Nostosin G and Spiroidesin B from the Cyanobacterium Dolichospermum sp. NIES-1697.</title>
        <authorList>
            <person name="Phan C.-S."/>
            <person name="Mehjabin J.J."/>
            <person name="Anas A.R.J."/>
            <person name="Hayasaka M."/>
            <person name="Onoki R."/>
            <person name="Wang J."/>
            <person name="Umezawa T."/>
            <person name="Washio K."/>
            <person name="Morikawa M."/>
            <person name="Okino T."/>
        </authorList>
    </citation>
    <scope>NUCLEOTIDE SEQUENCE</scope>
    <source>
        <strain evidence="1">NIES-1697</strain>
    </source>
</reference>
<dbReference type="Proteomes" id="UP001057561">
    <property type="component" value="Chromosome"/>
</dbReference>
<evidence type="ECO:0008006" key="3">
    <source>
        <dbReference type="Google" id="ProtNLM"/>
    </source>
</evidence>
<evidence type="ECO:0000313" key="1">
    <source>
        <dbReference type="EMBL" id="UUO13327.1"/>
    </source>
</evidence>
<dbReference type="RefSeq" id="WP_152540476.1">
    <property type="nucleotide sequence ID" value="NZ_CP099464.1"/>
</dbReference>
<keyword evidence="2" id="KW-1185">Reference proteome</keyword>
<organism evidence="1 2">
    <name type="scientific">Dolichospermum heterosporum TAC447</name>
    <dbReference type="NCBI Taxonomy" id="747523"/>
    <lineage>
        <taxon>Bacteria</taxon>
        <taxon>Bacillati</taxon>
        <taxon>Cyanobacteriota</taxon>
        <taxon>Cyanophyceae</taxon>
        <taxon>Nostocales</taxon>
        <taxon>Aphanizomenonaceae</taxon>
        <taxon>Dolichospermum</taxon>
        <taxon>Dolichospermum heterosporum</taxon>
    </lineage>
</organism>
<protein>
    <recommendedName>
        <fullName evidence="3">HEPN domain-containing protein</fullName>
    </recommendedName>
</protein>
<name>A0ABY5LMZ7_9CYAN</name>
<accession>A0ABY5LMZ7</accession>
<gene>
    <name evidence="1" type="ORF">NG743_14590</name>
</gene>
<sequence length="199" mass="23391">MSYKKYSRPSFRYKEYEKASLKHLKACQAMLAGLSCKTTTISVAEKEYLLMDIFYLSSYTLECIINYAILKLIYKQSYNKWHDNESVRKVVDPNYSFAFKSKDQNGNKYRFYIESHNFWNNIDLLNQLLSGNTIPLISNKKNLPPNHISPIVLDMIESWEARSRYHTYPKYNEKEIRDLVELTEKVYNAIINPLSGVGL</sequence>